<dbReference type="OrthoDB" id="6624755at2"/>
<dbReference type="Proteomes" id="UP000321938">
    <property type="component" value="Unassembled WGS sequence"/>
</dbReference>
<reference evidence="1 2" key="1">
    <citation type="submission" date="2019-08" db="EMBL/GenBank/DDBJ databases">
        <title>Genome of Psychroserpens burtonensis ACAM 167.</title>
        <authorList>
            <person name="Bowman J.P."/>
        </authorList>
    </citation>
    <scope>NUCLEOTIDE SEQUENCE [LARGE SCALE GENOMIC DNA]</scope>
    <source>
        <strain evidence="1 2">ACAM 167</strain>
    </source>
</reference>
<gene>
    <name evidence="1" type="ORF">ES692_17415</name>
</gene>
<evidence type="ECO:0000313" key="1">
    <source>
        <dbReference type="EMBL" id="TXE15274.1"/>
    </source>
</evidence>
<dbReference type="EMBL" id="VOSB01000044">
    <property type="protein sequence ID" value="TXE15274.1"/>
    <property type="molecule type" value="Genomic_DNA"/>
</dbReference>
<proteinExistence type="predicted"/>
<keyword evidence="2" id="KW-1185">Reference proteome</keyword>
<accession>A0A5C7BBH6</accession>
<name>A0A5C7BBH6_9FLAO</name>
<sequence length="260" mass="31139">MTYPEQLDTIQWKSKRLTILKRDGYKCQNCLNEKLTSELDKGLFAGYCFPNSKEAIHIDNFGTDNNMRAGIKDGYAQYIHESTVIYSRKVPKWRRMVLGVRKLDSLEKNIFDKYAKKNIELNKEFRRNFNNYEDNTSVITKILEEKENRRIEFTKLNIEKKNSNYEWIFMLGLHIHHKYYINQLFAWEYKDDALITLCETCHRDLHEKQEVQVYNNEYELIGKYKYCSRCHGAGVFPEYSHVDNGICFRCKGIRYEELIN</sequence>
<dbReference type="RefSeq" id="WP_147232163.1">
    <property type="nucleotide sequence ID" value="NZ_VOSB01000044.1"/>
</dbReference>
<protein>
    <submittedName>
        <fullName evidence="1">Uncharacterized protein</fullName>
    </submittedName>
</protein>
<dbReference type="AlphaFoldDB" id="A0A5C7BBH6"/>
<evidence type="ECO:0000313" key="2">
    <source>
        <dbReference type="Proteomes" id="UP000321938"/>
    </source>
</evidence>
<organism evidence="1 2">
    <name type="scientific">Psychroserpens burtonensis</name>
    <dbReference type="NCBI Taxonomy" id="49278"/>
    <lineage>
        <taxon>Bacteria</taxon>
        <taxon>Pseudomonadati</taxon>
        <taxon>Bacteroidota</taxon>
        <taxon>Flavobacteriia</taxon>
        <taxon>Flavobacteriales</taxon>
        <taxon>Flavobacteriaceae</taxon>
        <taxon>Psychroserpens</taxon>
    </lineage>
</organism>
<comment type="caution">
    <text evidence="1">The sequence shown here is derived from an EMBL/GenBank/DDBJ whole genome shotgun (WGS) entry which is preliminary data.</text>
</comment>